<dbReference type="KEGG" id="tvr:TVD_07685"/>
<evidence type="ECO:0000313" key="3">
    <source>
        <dbReference type="Proteomes" id="UP000064201"/>
    </source>
</evidence>
<dbReference type="InterPro" id="IPR017961">
    <property type="entry name" value="DNA_pol_Y-fam_little_finger"/>
</dbReference>
<sequence length="88" mass="10325">MPHLWTKGYLGRTVGIKIRYDDFRTATRDLTLEAWTADPEQILAATRDCLRRTPLDRPMRLLRVRIGKRALDTRQGAMEEWQQAVLPF</sequence>
<dbReference type="Pfam" id="PF11799">
    <property type="entry name" value="IMS_C"/>
    <property type="match status" value="1"/>
</dbReference>
<evidence type="ECO:0000259" key="1">
    <source>
        <dbReference type="Pfam" id="PF11799"/>
    </source>
</evidence>
<dbReference type="SUPFAM" id="SSF100879">
    <property type="entry name" value="Lesion bypass DNA polymerase (Y-family), little finger domain"/>
    <property type="match status" value="1"/>
</dbReference>
<organism evidence="2 3">
    <name type="scientific">Thioalkalivibrio versutus</name>
    <dbReference type="NCBI Taxonomy" id="106634"/>
    <lineage>
        <taxon>Bacteria</taxon>
        <taxon>Pseudomonadati</taxon>
        <taxon>Pseudomonadota</taxon>
        <taxon>Gammaproteobacteria</taxon>
        <taxon>Chromatiales</taxon>
        <taxon>Ectothiorhodospiraceae</taxon>
        <taxon>Thioalkalivibrio</taxon>
    </lineage>
</organism>
<dbReference type="EMBL" id="CP011367">
    <property type="protein sequence ID" value="AKJ95246.1"/>
    <property type="molecule type" value="Genomic_DNA"/>
</dbReference>
<dbReference type="OrthoDB" id="9808813at2"/>
<evidence type="ECO:0000313" key="2">
    <source>
        <dbReference type="EMBL" id="AKJ95246.1"/>
    </source>
</evidence>
<dbReference type="InterPro" id="IPR036775">
    <property type="entry name" value="DNA_pol_Y-fam_lit_finger_sf"/>
</dbReference>
<dbReference type="STRING" id="106634.TVD_07685"/>
<dbReference type="Gene3D" id="3.30.1490.100">
    <property type="entry name" value="DNA polymerase, Y-family, little finger domain"/>
    <property type="match status" value="1"/>
</dbReference>
<dbReference type="PATRIC" id="fig|106634.4.peg.1567"/>
<dbReference type="Proteomes" id="UP000064201">
    <property type="component" value="Chromosome"/>
</dbReference>
<dbReference type="AlphaFoldDB" id="A0A0G3G8V0"/>
<dbReference type="GO" id="GO:0003684">
    <property type="term" value="F:damaged DNA binding"/>
    <property type="evidence" value="ECO:0007669"/>
    <property type="project" value="InterPro"/>
</dbReference>
<feature type="domain" description="DNA polymerase Y-family little finger" evidence="1">
    <location>
        <begin position="5"/>
        <end position="69"/>
    </location>
</feature>
<reference evidence="2 3" key="1">
    <citation type="submission" date="2015-04" db="EMBL/GenBank/DDBJ databases">
        <title>Complete Sequence for the Genome of the Thioalkalivibrio versutus D301.</title>
        <authorList>
            <person name="Mu T."/>
            <person name="Zhou J."/>
            <person name="Xu X."/>
        </authorList>
    </citation>
    <scope>NUCLEOTIDE SEQUENCE [LARGE SCALE GENOMIC DNA]</scope>
    <source>
        <strain evidence="2 3">D301</strain>
    </source>
</reference>
<gene>
    <name evidence="2" type="ORF">TVD_07685</name>
</gene>
<dbReference type="GO" id="GO:0006281">
    <property type="term" value="P:DNA repair"/>
    <property type="evidence" value="ECO:0007669"/>
    <property type="project" value="InterPro"/>
</dbReference>
<keyword evidence="3" id="KW-1185">Reference proteome</keyword>
<name>A0A0G3G8V0_9GAMM</name>
<accession>A0A0G3G8V0</accession>
<proteinExistence type="predicted"/>
<protein>
    <recommendedName>
        <fullName evidence="1">DNA polymerase Y-family little finger domain-containing protein</fullName>
    </recommendedName>
</protein>